<evidence type="ECO:0000313" key="2">
    <source>
        <dbReference type="Proteomes" id="UP000530928"/>
    </source>
</evidence>
<dbReference type="SUPFAM" id="SSF52540">
    <property type="entry name" value="P-loop containing nucleoside triphosphate hydrolases"/>
    <property type="match status" value="1"/>
</dbReference>
<organism evidence="1 2">
    <name type="scientific">Nonomuraea soli</name>
    <dbReference type="NCBI Taxonomy" id="1032476"/>
    <lineage>
        <taxon>Bacteria</taxon>
        <taxon>Bacillati</taxon>
        <taxon>Actinomycetota</taxon>
        <taxon>Actinomycetes</taxon>
        <taxon>Streptosporangiales</taxon>
        <taxon>Streptosporangiaceae</taxon>
        <taxon>Nonomuraea</taxon>
    </lineage>
</organism>
<name>A0A7W0HUU0_9ACTN</name>
<keyword evidence="1" id="KW-0547">Nucleotide-binding</keyword>
<dbReference type="Pfam" id="PF13671">
    <property type="entry name" value="AAA_33"/>
    <property type="match status" value="1"/>
</dbReference>
<dbReference type="GO" id="GO:0005524">
    <property type="term" value="F:ATP binding"/>
    <property type="evidence" value="ECO:0007669"/>
    <property type="project" value="UniProtKB-KW"/>
</dbReference>
<dbReference type="Proteomes" id="UP000530928">
    <property type="component" value="Unassembled WGS sequence"/>
</dbReference>
<sequence>MPVATRKLTFRPGSLVIITGLPGAGKSTLLRRLYGLSGQEDRPHLHGPVSIIDSGQSRLTWAGRLSWAPKQVRTAVVWATHVGRISRALSAGRSVVAHNRGGHPLVLYGFAWLARRGGLHLILLEVDPEQARQGQRSRGRVVPGPTFARHVRRHEALLARVRTGDLEPAASVTVLTRPAADLVEAIDFTAGP</sequence>
<comment type="caution">
    <text evidence="1">The sequence shown here is derived from an EMBL/GenBank/DDBJ whole genome shotgun (WGS) entry which is preliminary data.</text>
</comment>
<dbReference type="EMBL" id="JACDUR010000008">
    <property type="protein sequence ID" value="MBA2896302.1"/>
    <property type="molecule type" value="Genomic_DNA"/>
</dbReference>
<evidence type="ECO:0000313" key="1">
    <source>
        <dbReference type="EMBL" id="MBA2896302.1"/>
    </source>
</evidence>
<dbReference type="AlphaFoldDB" id="A0A7W0HUU0"/>
<proteinExistence type="predicted"/>
<keyword evidence="1" id="KW-0067">ATP-binding</keyword>
<dbReference type="RefSeq" id="WP_181615000.1">
    <property type="nucleotide sequence ID" value="NZ_BAABAM010000007.1"/>
</dbReference>
<dbReference type="CDD" id="cd00267">
    <property type="entry name" value="ABC_ATPase"/>
    <property type="match status" value="1"/>
</dbReference>
<gene>
    <name evidence="1" type="ORF">HNR30_007693</name>
</gene>
<reference evidence="1 2" key="1">
    <citation type="submission" date="2020-07" db="EMBL/GenBank/DDBJ databases">
        <title>Genomic Encyclopedia of Type Strains, Phase IV (KMG-IV): sequencing the most valuable type-strain genomes for metagenomic binning, comparative biology and taxonomic classification.</title>
        <authorList>
            <person name="Goeker M."/>
        </authorList>
    </citation>
    <scope>NUCLEOTIDE SEQUENCE [LARGE SCALE GENOMIC DNA]</scope>
    <source>
        <strain evidence="1 2">DSM 45533</strain>
    </source>
</reference>
<dbReference type="Gene3D" id="3.40.50.300">
    <property type="entry name" value="P-loop containing nucleotide triphosphate hydrolases"/>
    <property type="match status" value="1"/>
</dbReference>
<keyword evidence="2" id="KW-1185">Reference proteome</keyword>
<accession>A0A7W0HUU0</accession>
<protein>
    <submittedName>
        <fullName evidence="1">Energy-coupling factor transporter ATP-binding protein EcfA2</fullName>
    </submittedName>
</protein>
<dbReference type="InterPro" id="IPR027417">
    <property type="entry name" value="P-loop_NTPase"/>
</dbReference>